<dbReference type="Pfam" id="PF00512">
    <property type="entry name" value="HisKA"/>
    <property type="match status" value="1"/>
</dbReference>
<keyword evidence="6" id="KW-1003">Cell membrane</keyword>
<dbReference type="InterPro" id="IPR036097">
    <property type="entry name" value="HisK_dim/P_sf"/>
</dbReference>
<dbReference type="GO" id="GO:0004721">
    <property type="term" value="F:phosphoprotein phosphatase activity"/>
    <property type="evidence" value="ECO:0007669"/>
    <property type="project" value="InterPro"/>
</dbReference>
<dbReference type="PROSITE" id="PS50109">
    <property type="entry name" value="HIS_KIN"/>
    <property type="match status" value="1"/>
</dbReference>
<dbReference type="SUPFAM" id="SSF55785">
    <property type="entry name" value="PYP-like sensor domain (PAS domain)"/>
    <property type="match status" value="1"/>
</dbReference>
<sequence>MPRQFRSAWLKTLAAVAALLLLAGLLGALVGHVGLTVAAAALGILAWHYWRLRQVLLRLTARQRWETINGNGVWNELDRLLYRNQQEMRARKRRLLQMLRSYRAAAAALPDAVVVVDRNTQRVQWFNEAATTLLGLQHPHDMGAALVERLQPLPLAHWLAGGRNAEPILDANSPVDSGIRLHLRLIPYSDHHWLLVARDVTKLLHLEQVRRDFVANVSHELRTPLTVVHGYLDMMEPEDFPGTGPMLMEMRKQSQRMAQLVEDLLTLSRLESQQHTELETVAMTPMLVSLRREAEAHSQGRHTIRIEDNAGVDLAGSNKELHSAFSNLVTNAVRYTPAGGRITLTFARENGGAVLAVTDTGYGIPASHLPRLTERFYRVSSSRSRESGGTGLGLSIVKHILGLHQARLEIRSEVGQGSTFACHFDAEHVRPRPAPLSPALTEDPPA</sequence>
<evidence type="ECO:0000256" key="8">
    <source>
        <dbReference type="ARBA" id="ARBA00022592"/>
    </source>
</evidence>
<dbReference type="GO" id="GO:0006817">
    <property type="term" value="P:phosphate ion transport"/>
    <property type="evidence" value="ECO:0007669"/>
    <property type="project" value="UniProtKB-KW"/>
</dbReference>
<comment type="function">
    <text evidence="17">Member of the two-component regulatory system PhoR/PhoB involved in the phosphate regulon genes expression. PhoR may function as a membrane-associated protein kinase that phosphorylates PhoB in response to environmental signals.</text>
</comment>
<dbReference type="InterPro" id="IPR005467">
    <property type="entry name" value="His_kinase_dom"/>
</dbReference>
<dbReference type="OrthoDB" id="9813151at2"/>
<feature type="domain" description="Histidine kinase" evidence="18">
    <location>
        <begin position="216"/>
        <end position="428"/>
    </location>
</feature>
<dbReference type="RefSeq" id="WP_054659075.1">
    <property type="nucleotide sequence ID" value="NZ_BAZI01000140.1"/>
</dbReference>
<evidence type="ECO:0000256" key="15">
    <source>
        <dbReference type="ARBA" id="ARBA00023012"/>
    </source>
</evidence>
<evidence type="ECO:0000256" key="16">
    <source>
        <dbReference type="ARBA" id="ARBA00023136"/>
    </source>
</evidence>
<dbReference type="SUPFAM" id="SSF47384">
    <property type="entry name" value="Homodimeric domain of signal transducing histidine kinase"/>
    <property type="match status" value="1"/>
</dbReference>
<evidence type="ECO:0000259" key="18">
    <source>
        <dbReference type="PROSITE" id="PS50109"/>
    </source>
</evidence>
<evidence type="ECO:0000259" key="19">
    <source>
        <dbReference type="PROSITE" id="PS50112"/>
    </source>
</evidence>
<dbReference type="PANTHER" id="PTHR45453:SF1">
    <property type="entry name" value="PHOSPHATE REGULON SENSOR PROTEIN PHOR"/>
    <property type="match status" value="1"/>
</dbReference>
<name>A0A0R0AEQ3_9GAMM</name>
<dbReference type="Proteomes" id="UP000050836">
    <property type="component" value="Unassembled WGS sequence"/>
</dbReference>
<dbReference type="InterPro" id="IPR000014">
    <property type="entry name" value="PAS"/>
</dbReference>
<dbReference type="FunFam" id="1.10.287.130:FF:000008">
    <property type="entry name" value="Two-component sensor histidine kinase"/>
    <property type="match status" value="1"/>
</dbReference>
<proteinExistence type="predicted"/>
<dbReference type="NCBIfam" id="TIGR02966">
    <property type="entry name" value="phoR_proteo"/>
    <property type="match status" value="1"/>
</dbReference>
<dbReference type="Gene3D" id="3.30.450.20">
    <property type="entry name" value="PAS domain"/>
    <property type="match status" value="1"/>
</dbReference>
<dbReference type="Gene3D" id="1.10.287.130">
    <property type="match status" value="1"/>
</dbReference>
<evidence type="ECO:0000256" key="4">
    <source>
        <dbReference type="ARBA" id="ARBA00019665"/>
    </source>
</evidence>
<evidence type="ECO:0000313" key="21">
    <source>
        <dbReference type="Proteomes" id="UP000050836"/>
    </source>
</evidence>
<evidence type="ECO:0000256" key="13">
    <source>
        <dbReference type="ARBA" id="ARBA00022840"/>
    </source>
</evidence>
<keyword evidence="14" id="KW-1133">Transmembrane helix</keyword>
<dbReference type="Gene3D" id="3.30.565.10">
    <property type="entry name" value="Histidine kinase-like ATPase, C-terminal domain"/>
    <property type="match status" value="1"/>
</dbReference>
<dbReference type="InterPro" id="IPR014310">
    <property type="entry name" value="Sig_transdc_His_kinase_PhoR"/>
</dbReference>
<evidence type="ECO:0000256" key="11">
    <source>
        <dbReference type="ARBA" id="ARBA00022741"/>
    </source>
</evidence>
<dbReference type="InterPro" id="IPR004358">
    <property type="entry name" value="Sig_transdc_His_kin-like_C"/>
</dbReference>
<dbReference type="PANTHER" id="PTHR45453">
    <property type="entry name" value="PHOSPHATE REGULON SENSOR PROTEIN PHOR"/>
    <property type="match status" value="1"/>
</dbReference>
<keyword evidence="5" id="KW-0813">Transport</keyword>
<dbReference type="SMART" id="SM00388">
    <property type="entry name" value="HisKA"/>
    <property type="match status" value="1"/>
</dbReference>
<dbReference type="PROSITE" id="PS50112">
    <property type="entry name" value="PAS"/>
    <property type="match status" value="1"/>
</dbReference>
<dbReference type="GO" id="GO:0000155">
    <property type="term" value="F:phosphorelay sensor kinase activity"/>
    <property type="evidence" value="ECO:0007669"/>
    <property type="project" value="InterPro"/>
</dbReference>
<dbReference type="FunFam" id="3.30.565.10:FF:000006">
    <property type="entry name" value="Sensor histidine kinase WalK"/>
    <property type="match status" value="1"/>
</dbReference>
<evidence type="ECO:0000256" key="12">
    <source>
        <dbReference type="ARBA" id="ARBA00022777"/>
    </source>
</evidence>
<keyword evidence="21" id="KW-1185">Reference proteome</keyword>
<dbReference type="InterPro" id="IPR003594">
    <property type="entry name" value="HATPase_dom"/>
</dbReference>
<evidence type="ECO:0000256" key="10">
    <source>
        <dbReference type="ARBA" id="ARBA00022692"/>
    </source>
</evidence>
<evidence type="ECO:0000313" key="20">
    <source>
        <dbReference type="EMBL" id="KRG43504.1"/>
    </source>
</evidence>
<dbReference type="EMBL" id="LLXS01000012">
    <property type="protein sequence ID" value="KRG43504.1"/>
    <property type="molecule type" value="Genomic_DNA"/>
</dbReference>
<evidence type="ECO:0000256" key="9">
    <source>
        <dbReference type="ARBA" id="ARBA00022679"/>
    </source>
</evidence>
<evidence type="ECO:0000256" key="1">
    <source>
        <dbReference type="ARBA" id="ARBA00000085"/>
    </source>
</evidence>
<dbReference type="AlphaFoldDB" id="A0A0R0AEQ3"/>
<evidence type="ECO:0000256" key="2">
    <source>
        <dbReference type="ARBA" id="ARBA00004236"/>
    </source>
</evidence>
<reference evidence="20 21" key="1">
    <citation type="submission" date="2015-10" db="EMBL/GenBank/DDBJ databases">
        <title>Genome sequencing and analysis of members of genus Stenotrophomonas.</title>
        <authorList>
            <person name="Patil P.P."/>
            <person name="Midha S."/>
            <person name="Patil P.B."/>
        </authorList>
    </citation>
    <scope>NUCLEOTIDE SEQUENCE [LARGE SCALE GENOMIC DNA]</scope>
    <source>
        <strain evidence="20 21">JCM 9942</strain>
    </source>
</reference>
<dbReference type="InterPro" id="IPR036890">
    <property type="entry name" value="HATPase_C_sf"/>
</dbReference>
<keyword evidence="13" id="KW-0067">ATP-binding</keyword>
<comment type="subcellular location">
    <subcellularLocation>
        <location evidence="2">Cell membrane</location>
    </subcellularLocation>
</comment>
<dbReference type="GO" id="GO:0005524">
    <property type="term" value="F:ATP binding"/>
    <property type="evidence" value="ECO:0007669"/>
    <property type="project" value="UniProtKB-KW"/>
</dbReference>
<evidence type="ECO:0000256" key="5">
    <source>
        <dbReference type="ARBA" id="ARBA00022448"/>
    </source>
</evidence>
<dbReference type="SMART" id="SM00387">
    <property type="entry name" value="HATPase_c"/>
    <property type="match status" value="1"/>
</dbReference>
<dbReference type="GO" id="GO:0005886">
    <property type="term" value="C:plasma membrane"/>
    <property type="evidence" value="ECO:0007669"/>
    <property type="project" value="UniProtKB-SubCell"/>
</dbReference>
<accession>A0A0R0AEQ3</accession>
<dbReference type="Pfam" id="PF02518">
    <property type="entry name" value="HATPase_c"/>
    <property type="match status" value="1"/>
</dbReference>
<dbReference type="InterPro" id="IPR035965">
    <property type="entry name" value="PAS-like_dom_sf"/>
</dbReference>
<keyword evidence="11" id="KW-0547">Nucleotide-binding</keyword>
<dbReference type="EC" id="2.7.13.3" evidence="3"/>
<protein>
    <recommendedName>
        <fullName evidence="4">Phosphate regulon sensor protein PhoR</fullName>
        <ecNumber evidence="3">2.7.13.3</ecNumber>
    </recommendedName>
</protein>
<keyword evidence="10" id="KW-0812">Transmembrane</keyword>
<evidence type="ECO:0000256" key="7">
    <source>
        <dbReference type="ARBA" id="ARBA00022553"/>
    </source>
</evidence>
<dbReference type="GO" id="GO:0016036">
    <property type="term" value="P:cellular response to phosphate starvation"/>
    <property type="evidence" value="ECO:0007669"/>
    <property type="project" value="TreeGrafter"/>
</dbReference>
<keyword evidence="9" id="KW-0808">Transferase</keyword>
<gene>
    <name evidence="20" type="ORF">ARC78_00735</name>
</gene>
<dbReference type="PRINTS" id="PR00344">
    <property type="entry name" value="BCTRLSENSOR"/>
</dbReference>
<evidence type="ECO:0000256" key="3">
    <source>
        <dbReference type="ARBA" id="ARBA00012438"/>
    </source>
</evidence>
<keyword evidence="7" id="KW-0597">Phosphoprotein</keyword>
<dbReference type="CDD" id="cd00082">
    <property type="entry name" value="HisKA"/>
    <property type="match status" value="1"/>
</dbReference>
<dbReference type="InterPro" id="IPR050351">
    <property type="entry name" value="BphY/WalK/GraS-like"/>
</dbReference>
<keyword evidence="12 20" id="KW-0418">Kinase</keyword>
<dbReference type="Pfam" id="PF13188">
    <property type="entry name" value="PAS_8"/>
    <property type="match status" value="1"/>
</dbReference>
<evidence type="ECO:0000256" key="6">
    <source>
        <dbReference type="ARBA" id="ARBA00022475"/>
    </source>
</evidence>
<evidence type="ECO:0000256" key="14">
    <source>
        <dbReference type="ARBA" id="ARBA00022989"/>
    </source>
</evidence>
<organism evidence="20 21">
    <name type="scientific">Stenotrophomonas pictorum JCM 9942</name>
    <dbReference type="NCBI Taxonomy" id="1236960"/>
    <lineage>
        <taxon>Bacteria</taxon>
        <taxon>Pseudomonadati</taxon>
        <taxon>Pseudomonadota</taxon>
        <taxon>Gammaproteobacteria</taxon>
        <taxon>Lysobacterales</taxon>
        <taxon>Lysobacteraceae</taxon>
        <taxon>Stenotrophomonas</taxon>
    </lineage>
</organism>
<dbReference type="Pfam" id="PF11808">
    <property type="entry name" value="PhoR"/>
    <property type="match status" value="1"/>
</dbReference>
<dbReference type="InterPro" id="IPR003661">
    <property type="entry name" value="HisK_dim/P_dom"/>
</dbReference>
<evidence type="ECO:0000256" key="17">
    <source>
        <dbReference type="ARBA" id="ARBA00025207"/>
    </source>
</evidence>
<keyword evidence="16" id="KW-0472">Membrane</keyword>
<dbReference type="SUPFAM" id="SSF55874">
    <property type="entry name" value="ATPase domain of HSP90 chaperone/DNA topoisomerase II/histidine kinase"/>
    <property type="match status" value="1"/>
</dbReference>
<keyword evidence="8" id="KW-0592">Phosphate transport</keyword>
<feature type="domain" description="PAS" evidence="19">
    <location>
        <begin position="98"/>
        <end position="152"/>
    </location>
</feature>
<dbReference type="InterPro" id="IPR021766">
    <property type="entry name" value="PhoR_N"/>
</dbReference>
<keyword evidence="15" id="KW-0902">Two-component regulatory system</keyword>
<comment type="catalytic activity">
    <reaction evidence="1">
        <text>ATP + protein L-histidine = ADP + protein N-phospho-L-histidine.</text>
        <dbReference type="EC" id="2.7.13.3"/>
    </reaction>
</comment>
<dbReference type="SMART" id="SM00091">
    <property type="entry name" value="PAS"/>
    <property type="match status" value="1"/>
</dbReference>
<comment type="caution">
    <text evidence="20">The sequence shown here is derived from an EMBL/GenBank/DDBJ whole genome shotgun (WGS) entry which is preliminary data.</text>
</comment>